<protein>
    <submittedName>
        <fullName evidence="4">Helix-turn-helix transcriptional regulator</fullName>
    </submittedName>
</protein>
<dbReference type="Gene3D" id="1.10.10.60">
    <property type="entry name" value="Homeodomain-like"/>
    <property type="match status" value="1"/>
</dbReference>
<feature type="domain" description="HTH araC/xylS-type" evidence="3">
    <location>
        <begin position="164"/>
        <end position="262"/>
    </location>
</feature>
<dbReference type="Proteomes" id="UP000474175">
    <property type="component" value="Unassembled WGS sequence"/>
</dbReference>
<keyword evidence="2" id="KW-0804">Transcription</keyword>
<evidence type="ECO:0000313" key="5">
    <source>
        <dbReference type="Proteomes" id="UP000474175"/>
    </source>
</evidence>
<gene>
    <name evidence="4" type="ORF">GK108_25285</name>
</gene>
<evidence type="ECO:0000256" key="2">
    <source>
        <dbReference type="ARBA" id="ARBA00023163"/>
    </source>
</evidence>
<dbReference type="PANTHER" id="PTHR11019:SF159">
    <property type="entry name" value="TRANSCRIPTIONAL REGULATOR-RELATED"/>
    <property type="match status" value="1"/>
</dbReference>
<dbReference type="PANTHER" id="PTHR11019">
    <property type="entry name" value="HTH-TYPE TRANSCRIPTIONAL REGULATOR NIMR"/>
    <property type="match status" value="1"/>
</dbReference>
<dbReference type="AlphaFoldDB" id="A0A6L9LH29"/>
<dbReference type="PROSITE" id="PS01124">
    <property type="entry name" value="HTH_ARAC_FAMILY_2"/>
    <property type="match status" value="1"/>
</dbReference>
<dbReference type="EMBL" id="JAAFZH010000016">
    <property type="protein sequence ID" value="NDU98223.1"/>
    <property type="molecule type" value="Genomic_DNA"/>
</dbReference>
<dbReference type="InterPro" id="IPR018060">
    <property type="entry name" value="HTH_AraC"/>
</dbReference>
<keyword evidence="5" id="KW-1185">Reference proteome</keyword>
<organism evidence="4 5">
    <name type="scientific">Spirosoma terrae</name>
    <dbReference type="NCBI Taxonomy" id="1968276"/>
    <lineage>
        <taxon>Bacteria</taxon>
        <taxon>Pseudomonadati</taxon>
        <taxon>Bacteroidota</taxon>
        <taxon>Cytophagia</taxon>
        <taxon>Cytophagales</taxon>
        <taxon>Cytophagaceae</taxon>
        <taxon>Spirosoma</taxon>
    </lineage>
</organism>
<dbReference type="GO" id="GO:0003700">
    <property type="term" value="F:DNA-binding transcription factor activity"/>
    <property type="evidence" value="ECO:0007669"/>
    <property type="project" value="InterPro"/>
</dbReference>
<accession>A0A6L9LH29</accession>
<comment type="caution">
    <text evidence="4">The sequence shown here is derived from an EMBL/GenBank/DDBJ whole genome shotgun (WGS) entry which is preliminary data.</text>
</comment>
<dbReference type="Pfam" id="PF12833">
    <property type="entry name" value="HTH_18"/>
    <property type="match status" value="1"/>
</dbReference>
<dbReference type="SUPFAM" id="SSF51182">
    <property type="entry name" value="RmlC-like cupins"/>
    <property type="match status" value="1"/>
</dbReference>
<dbReference type="RefSeq" id="WP_163954361.1">
    <property type="nucleotide sequence ID" value="NZ_JAAFZH010000016.1"/>
</dbReference>
<proteinExistence type="predicted"/>
<name>A0A6L9LH29_9BACT</name>
<dbReference type="InterPro" id="IPR009057">
    <property type="entry name" value="Homeodomain-like_sf"/>
</dbReference>
<dbReference type="InterPro" id="IPR011051">
    <property type="entry name" value="RmlC_Cupin_sf"/>
</dbReference>
<evidence type="ECO:0000256" key="1">
    <source>
        <dbReference type="ARBA" id="ARBA00023015"/>
    </source>
</evidence>
<dbReference type="SMART" id="SM00342">
    <property type="entry name" value="HTH_ARAC"/>
    <property type="match status" value="1"/>
</dbReference>
<sequence>MYSQPVSCSSIIAQTTRPFVSFHQQLGCFHSDWHQHKWGQFIYAEKGCIHINSREKHILIPGWYGVWVPANTEHQIWSNHSQLSIRSVCFPVTDNVASLHQSIVVFPISSLLREMIHYTEKWSHGPNNDGQALTFLRAFQDLLPEAIEKSIVTQLPSTNHQKLLPVITYIHAHLAQPISFMWLASEFGFSARTLSRLFTQQLGTSFSSYCKIARIMRALELIEIGCDNVSQLAAAVGYESLATFSNNFLEICGHRPLQFIRSKRTKWLTR</sequence>
<reference evidence="4 5" key="1">
    <citation type="submission" date="2020-02" db="EMBL/GenBank/DDBJ databases">
        <title>Draft genome sequence of two Spirosoma agri KCTC 52727 and Spirosoma terrae KCTC 52035.</title>
        <authorList>
            <person name="Rojas J."/>
            <person name="Ambika Manirajan B."/>
            <person name="Suarez C."/>
            <person name="Ratering S."/>
            <person name="Schnell S."/>
        </authorList>
    </citation>
    <scope>NUCLEOTIDE SEQUENCE [LARGE SCALE GENOMIC DNA]</scope>
    <source>
        <strain evidence="4 5">KCTC 52035</strain>
    </source>
</reference>
<keyword evidence="1" id="KW-0805">Transcription regulation</keyword>
<evidence type="ECO:0000259" key="3">
    <source>
        <dbReference type="PROSITE" id="PS01124"/>
    </source>
</evidence>
<dbReference type="SUPFAM" id="SSF46689">
    <property type="entry name" value="Homeodomain-like"/>
    <property type="match status" value="2"/>
</dbReference>
<evidence type="ECO:0000313" key="4">
    <source>
        <dbReference type="EMBL" id="NDU98223.1"/>
    </source>
</evidence>
<dbReference type="GO" id="GO:0043565">
    <property type="term" value="F:sequence-specific DNA binding"/>
    <property type="evidence" value="ECO:0007669"/>
    <property type="project" value="InterPro"/>
</dbReference>